<evidence type="ECO:0000313" key="2">
    <source>
        <dbReference type="EMBL" id="MXV21220.1"/>
    </source>
</evidence>
<sequence length="143" mass="14705">MNHLLTAPLLLATLAAAQPPPSTPQVKAAVMTEAQLLPLLTGDLLILGSEFPGRLFQKTVLERLKAGTLRVRVLTGKGSLAYFAPVQQAGGVVKAFPGKITGAVAVAGGSLIVAKGNGYQVVSGPGVAASVQSQFESAWRFAK</sequence>
<dbReference type="EMBL" id="WVHK01000081">
    <property type="protein sequence ID" value="MXV21220.1"/>
    <property type="molecule type" value="Genomic_DNA"/>
</dbReference>
<dbReference type="RefSeq" id="WP_160981354.1">
    <property type="nucleotide sequence ID" value="NZ_WVHK01000081.1"/>
</dbReference>
<dbReference type="AlphaFoldDB" id="A0A6I4YL07"/>
<protein>
    <submittedName>
        <fullName evidence="2">Uncharacterized protein</fullName>
    </submittedName>
</protein>
<keyword evidence="1" id="KW-0732">Signal</keyword>
<evidence type="ECO:0000256" key="1">
    <source>
        <dbReference type="SAM" id="SignalP"/>
    </source>
</evidence>
<dbReference type="Proteomes" id="UP000430519">
    <property type="component" value="Unassembled WGS sequence"/>
</dbReference>
<gene>
    <name evidence="2" type="ORF">GLX28_16460</name>
</gene>
<organism evidence="2 3">
    <name type="scientific">Deinococcus xianganensis</name>
    <dbReference type="NCBI Taxonomy" id="1507289"/>
    <lineage>
        <taxon>Bacteria</taxon>
        <taxon>Thermotogati</taxon>
        <taxon>Deinococcota</taxon>
        <taxon>Deinococci</taxon>
        <taxon>Deinococcales</taxon>
        <taxon>Deinococcaceae</taxon>
        <taxon>Deinococcus</taxon>
    </lineage>
</organism>
<keyword evidence="3" id="KW-1185">Reference proteome</keyword>
<comment type="caution">
    <text evidence="2">The sequence shown here is derived from an EMBL/GenBank/DDBJ whole genome shotgun (WGS) entry which is preliminary data.</text>
</comment>
<reference evidence="2 3" key="1">
    <citation type="submission" date="2019-11" db="EMBL/GenBank/DDBJ databases">
        <title>Genome sequence of Deinococcus xianganensis Y35, AI-2 producing algicidal bacterium, isolated from lake water.</title>
        <authorList>
            <person name="Li Y."/>
        </authorList>
    </citation>
    <scope>NUCLEOTIDE SEQUENCE [LARGE SCALE GENOMIC DNA]</scope>
    <source>
        <strain evidence="2 3">Y35</strain>
    </source>
</reference>
<feature type="chain" id="PRO_5026259414" evidence="1">
    <location>
        <begin position="18"/>
        <end position="143"/>
    </location>
</feature>
<evidence type="ECO:0000313" key="3">
    <source>
        <dbReference type="Proteomes" id="UP000430519"/>
    </source>
</evidence>
<feature type="signal peptide" evidence="1">
    <location>
        <begin position="1"/>
        <end position="17"/>
    </location>
</feature>
<proteinExistence type="predicted"/>
<accession>A0A6I4YL07</accession>
<name>A0A6I4YL07_9DEIO</name>